<evidence type="ECO:0000313" key="3">
    <source>
        <dbReference type="RefSeq" id="XP_016927942.3"/>
    </source>
</evidence>
<accession>A0AB39Z3H6</accession>
<feature type="signal peptide" evidence="1">
    <location>
        <begin position="1"/>
        <end position="21"/>
    </location>
</feature>
<dbReference type="GeneID" id="108008575"/>
<proteinExistence type="predicted"/>
<keyword evidence="2" id="KW-1185">Reference proteome</keyword>
<name>A0AB39Z3H6_DROSZ</name>
<sequence>MNYIALLCIFTYICLWQFTEAAPYISIESSSRSKSEKMVGGLMRTLYDLNVQDKVDDFTGQLVHRRQADFKSDFMSPEALNQLHRNLGIHINI</sequence>
<dbReference type="RefSeq" id="XP_016927942.3">
    <property type="nucleotide sequence ID" value="XM_017072453.4"/>
</dbReference>
<dbReference type="Pfam" id="PF05777">
    <property type="entry name" value="Acp26Ab"/>
    <property type="match status" value="1"/>
</dbReference>
<reference evidence="3" key="2">
    <citation type="submission" date="2025-08" db="UniProtKB">
        <authorList>
            <consortium name="RefSeq"/>
        </authorList>
    </citation>
    <scope>IDENTIFICATION</scope>
</reference>
<evidence type="ECO:0000313" key="2">
    <source>
        <dbReference type="Proteomes" id="UP001652628"/>
    </source>
</evidence>
<reference evidence="2" key="1">
    <citation type="submission" date="2025-05" db="UniProtKB">
        <authorList>
            <consortium name="RefSeq"/>
        </authorList>
    </citation>
    <scope>NUCLEOTIDE SEQUENCE [LARGE SCALE GENOMIC DNA]</scope>
</reference>
<dbReference type="InterPro" id="IPR008392">
    <property type="entry name" value="Acp26Ab"/>
</dbReference>
<gene>
    <name evidence="3" type="primary">Acp26Ab</name>
</gene>
<protein>
    <submittedName>
        <fullName evidence="3">Accessory gland-specific peptide 26Ab</fullName>
    </submittedName>
</protein>
<feature type="chain" id="PRO_5047196958" evidence="1">
    <location>
        <begin position="22"/>
        <end position="93"/>
    </location>
</feature>
<dbReference type="GO" id="GO:0005576">
    <property type="term" value="C:extracellular region"/>
    <property type="evidence" value="ECO:0007669"/>
    <property type="project" value="InterPro"/>
</dbReference>
<keyword evidence="1" id="KW-0732">Signal</keyword>
<evidence type="ECO:0000256" key="1">
    <source>
        <dbReference type="SAM" id="SignalP"/>
    </source>
</evidence>
<dbReference type="GO" id="GO:0007617">
    <property type="term" value="P:mating behavior"/>
    <property type="evidence" value="ECO:0007669"/>
    <property type="project" value="InterPro"/>
</dbReference>
<dbReference type="AlphaFoldDB" id="A0AB39Z3H6"/>
<dbReference type="Proteomes" id="UP001652628">
    <property type="component" value="Chromosome 2L"/>
</dbReference>
<organism evidence="2 3">
    <name type="scientific">Drosophila suzukii</name>
    <name type="common">Spotted-wing drosophila fruit fly</name>
    <dbReference type="NCBI Taxonomy" id="28584"/>
    <lineage>
        <taxon>Eukaryota</taxon>
        <taxon>Metazoa</taxon>
        <taxon>Ecdysozoa</taxon>
        <taxon>Arthropoda</taxon>
        <taxon>Hexapoda</taxon>
        <taxon>Insecta</taxon>
        <taxon>Pterygota</taxon>
        <taxon>Neoptera</taxon>
        <taxon>Endopterygota</taxon>
        <taxon>Diptera</taxon>
        <taxon>Brachycera</taxon>
        <taxon>Muscomorpha</taxon>
        <taxon>Ephydroidea</taxon>
        <taxon>Drosophilidae</taxon>
        <taxon>Drosophila</taxon>
        <taxon>Sophophora</taxon>
    </lineage>
</organism>